<dbReference type="Proteomes" id="UP000664032">
    <property type="component" value="Unassembled WGS sequence"/>
</dbReference>
<name>A0ACB8GFE3_PSICU</name>
<protein>
    <submittedName>
        <fullName evidence="1">Uncharacterized protein</fullName>
    </submittedName>
</protein>
<reference evidence="1" key="1">
    <citation type="submission" date="2021-10" db="EMBL/GenBank/DDBJ databases">
        <title>Psilocybe cubensis genome.</title>
        <authorList>
            <person name="Mckernan K.J."/>
            <person name="Crawford S."/>
            <person name="Trippe A."/>
            <person name="Kane L.T."/>
            <person name="Mclaughlin S."/>
        </authorList>
    </citation>
    <scope>NUCLEOTIDE SEQUENCE</scope>
    <source>
        <strain evidence="1">MGC-MH-2018</strain>
    </source>
</reference>
<comment type="caution">
    <text evidence="1">The sequence shown here is derived from an EMBL/GenBank/DDBJ whole genome shotgun (WGS) entry which is preliminary data.</text>
</comment>
<evidence type="ECO:0000313" key="2">
    <source>
        <dbReference type="Proteomes" id="UP000664032"/>
    </source>
</evidence>
<accession>A0ACB8GFE3</accession>
<gene>
    <name evidence="1" type="ORF">JR316_0012836</name>
</gene>
<evidence type="ECO:0000313" key="1">
    <source>
        <dbReference type="EMBL" id="KAH9474378.1"/>
    </source>
</evidence>
<keyword evidence="2" id="KW-1185">Reference proteome</keyword>
<sequence length="791" mass="85347">MPPNFNHPTAPRSLTISLDDTLKSPTPRPGHGYFTRPLQGNGSSVSVNEPLQHPPQTPHTPHTPIPGLRQLGQLLPRHTYFRARVTIHQISSVPFVSGEFGVRWKFKGVQTPTGNKSGLLDRVKARAEKRTVSDKGKAREDSGEISVDHTAQSLMSPLAASSNGRSESRPPTVDRSGTGSSVSSHSSSTADTSQHLSVDWGTTASSSSTNASAITVSASPTTTTSDLPLPSPSTLIPPTTATAARGMTPFLKLKDHSVVWSQTLDTILKLDVDRETTMIQPCPLKLVVMQRVIPDDPRGSPQNPRLGAVYLNLAQYVGQGVVERKYLLKESKTNATLKITIEMTHVSGETNYTAPPLAKGEILNGIAGFLQSDIVKRRPRALDIYSPYPDEDDLGIKSTATAMPRTSRTARKDTFPGTGGGRESDSEDEHDIDIGPETDIVVGAFDVQRLPFTHTTKTTEMLIDALFNPVKISDKREESPFTVYTPPSPSALQQRDSSRSRSRSRQRSEYGLGLSGVALDREHAVCFSGDDALGSHMHVPGHGPVRVPSTKRQGSISSSVYTTTTTASSVCSSVSSRAATIDSASVKDSSGARSTLDASPGKQSVGGGSLARGTPTPTPEGRVVVGPVQEEQIGGVRAWWRKRTARPSTPTMKIKWFSGILHSLTGFPTIEHGLVKPRLKHLESGLASDAITPLLAPNIPQLHTFLSITEAVLPGSRSSYPKFMFTDTHPTYADFYLFPILADLRPLPEWISGVLEHEYGQRMNNWMDSMDGLDCVNRTKEGTLSAGVGIS</sequence>
<proteinExistence type="predicted"/>
<dbReference type="EMBL" id="JAFIQS020000013">
    <property type="protein sequence ID" value="KAH9474378.1"/>
    <property type="molecule type" value="Genomic_DNA"/>
</dbReference>
<organism evidence="1 2">
    <name type="scientific">Psilocybe cubensis</name>
    <name type="common">Psychedelic mushroom</name>
    <name type="synonym">Stropharia cubensis</name>
    <dbReference type="NCBI Taxonomy" id="181762"/>
    <lineage>
        <taxon>Eukaryota</taxon>
        <taxon>Fungi</taxon>
        <taxon>Dikarya</taxon>
        <taxon>Basidiomycota</taxon>
        <taxon>Agaricomycotina</taxon>
        <taxon>Agaricomycetes</taxon>
        <taxon>Agaricomycetidae</taxon>
        <taxon>Agaricales</taxon>
        <taxon>Agaricineae</taxon>
        <taxon>Strophariaceae</taxon>
        <taxon>Psilocybe</taxon>
    </lineage>
</organism>